<sequence length="361" mass="38882">MRRPRRRAASLLAVTAVMATLTAAPAHATGPAPYRLVWDDFAHGFDAEGPGARWSYLALGSFVGDDGVVSTSPRGGLRVVAGGVNPTTGEPAFTGTVPQDDPAGALDHVKWLAYANHTASTGYQGFDAVPGQELACETWMSGRTHGTAAHPFGDAVTNPRDDLRLASVGMPVQDVETDVVFDFFLSDERVYAFYERLPHLRGSLGDYAAFLHVVPVARRSPTDRHHFKIAYDRAAGVARWVLDGREVFRVDRIGHRLPDRAHLVLDHGGVEETVRPRQLSCGMGMFTILDAAAPGSGSGDGLVRLTTAPDHYFDPVLGAPTPQVFRDEASLPGSRLFGQGAEMGVRRYVVSSLPVRDRDAS</sequence>
<evidence type="ECO:0000313" key="3">
    <source>
        <dbReference type="Proteomes" id="UP000325787"/>
    </source>
</evidence>
<dbReference type="InterPro" id="IPR045727">
    <property type="entry name" value="DUF6081"/>
</dbReference>
<dbReference type="Pfam" id="PF19559">
    <property type="entry name" value="DUF6081"/>
    <property type="match status" value="1"/>
</dbReference>
<name>A0A5Q0GZ57_SACSY</name>
<reference evidence="3" key="1">
    <citation type="journal article" date="2021" name="Curr. Microbiol.">
        <title>Complete genome of nocamycin-producing strain Saccharothrix syringae NRRL B-16468 reveals the biosynthetic potential for secondary metabolites.</title>
        <authorList>
            <person name="Mo X."/>
            <person name="Yang S."/>
        </authorList>
    </citation>
    <scope>NUCLEOTIDE SEQUENCE [LARGE SCALE GENOMIC DNA]</scope>
    <source>
        <strain evidence="3">ATCC 51364 / DSM 43886 / JCM 6844 / KCTC 9398 / NBRC 14523 / NRRL B-16468 / INA 2240</strain>
    </source>
</reference>
<accession>A0A5Q0GZ57</accession>
<dbReference type="AlphaFoldDB" id="A0A5Q0GZ57"/>
<organism evidence="2 3">
    <name type="scientific">Saccharothrix syringae</name>
    <name type="common">Nocardiopsis syringae</name>
    <dbReference type="NCBI Taxonomy" id="103733"/>
    <lineage>
        <taxon>Bacteria</taxon>
        <taxon>Bacillati</taxon>
        <taxon>Actinomycetota</taxon>
        <taxon>Actinomycetes</taxon>
        <taxon>Pseudonocardiales</taxon>
        <taxon>Pseudonocardiaceae</taxon>
        <taxon>Saccharothrix</taxon>
    </lineage>
</organism>
<dbReference type="Proteomes" id="UP000325787">
    <property type="component" value="Chromosome"/>
</dbReference>
<evidence type="ECO:0000256" key="1">
    <source>
        <dbReference type="SAM" id="SignalP"/>
    </source>
</evidence>
<dbReference type="OrthoDB" id="2791077at2"/>
<keyword evidence="3" id="KW-1185">Reference proteome</keyword>
<keyword evidence="1" id="KW-0732">Signal</keyword>
<protein>
    <submittedName>
        <fullName evidence="2">Uncharacterized protein</fullName>
    </submittedName>
</protein>
<evidence type="ECO:0000313" key="2">
    <source>
        <dbReference type="EMBL" id="QFZ18810.1"/>
    </source>
</evidence>
<proteinExistence type="predicted"/>
<dbReference type="EMBL" id="CP034550">
    <property type="protein sequence ID" value="QFZ18810.1"/>
    <property type="molecule type" value="Genomic_DNA"/>
</dbReference>
<feature type="chain" id="PRO_5024891390" evidence="1">
    <location>
        <begin position="29"/>
        <end position="361"/>
    </location>
</feature>
<feature type="signal peptide" evidence="1">
    <location>
        <begin position="1"/>
        <end position="28"/>
    </location>
</feature>
<dbReference type="RefSeq" id="WP_153278161.1">
    <property type="nucleotide sequence ID" value="NZ_CP034550.1"/>
</dbReference>
<gene>
    <name evidence="2" type="ORF">EKG83_16340</name>
</gene>
<dbReference type="KEGG" id="ssyi:EKG83_16340"/>